<gene>
    <name evidence="3" type="ORF">ACHAWU_004496</name>
</gene>
<evidence type="ECO:0008006" key="5">
    <source>
        <dbReference type="Google" id="ProtNLM"/>
    </source>
</evidence>
<dbReference type="AlphaFoldDB" id="A0ABD3MSW8"/>
<feature type="region of interest" description="Disordered" evidence="1">
    <location>
        <begin position="127"/>
        <end position="164"/>
    </location>
</feature>
<dbReference type="EMBL" id="JALLBG020000078">
    <property type="protein sequence ID" value="KAL3766998.1"/>
    <property type="molecule type" value="Genomic_DNA"/>
</dbReference>
<evidence type="ECO:0000256" key="1">
    <source>
        <dbReference type="SAM" id="MobiDB-lite"/>
    </source>
</evidence>
<name>A0ABD3MSW8_9STRA</name>
<dbReference type="Proteomes" id="UP001530293">
    <property type="component" value="Unassembled WGS sequence"/>
</dbReference>
<accession>A0ABD3MSW8</accession>
<feature type="region of interest" description="Disordered" evidence="1">
    <location>
        <begin position="1"/>
        <end position="44"/>
    </location>
</feature>
<evidence type="ECO:0000313" key="4">
    <source>
        <dbReference type="Proteomes" id="UP001530293"/>
    </source>
</evidence>
<evidence type="ECO:0000256" key="2">
    <source>
        <dbReference type="SAM" id="Phobius"/>
    </source>
</evidence>
<keyword evidence="2" id="KW-0472">Membrane</keyword>
<sequence>MTTTKSNNKPPRKVRPKLVPITSSSSGDGCSPGKDGADDSFSRSFDDGGLLGFGDILTAASATPAKATAPVALVENEVAAGVEEDHDDNDVDIRDGIDNGHLVAHEENGVKGGVGVGAAGMAENVENRTSLSLPEIEDDSSTDSEDDDDDNSISTTEPESEASDDINIINHQHHQLRQVQQSDENSSNLELMHQLQCEIHSRQKLLTKILRGKEGTAYATMIQNQETLVNSQLLDRMRMKGREPIAATDGRTSLKSAIHSILLDEYYHTLPGAMSLILHCVLYITTYALIVKFVNLLCDILIIVFTGWDIKTNDFDCTLHEHAFHAILLILSLLASRITGAIYDWNDNKLYQRRIAFQLRNKWILNFWDSKLLNFFHSDSTRMKYECYHENLPCWNDGEALQNGTATTAAATASSKQCHHHPHQRRKLFGWRVKYMLDLFSFFFCYKSVEYFLYNVGVIPLSEITDEVWANLPSRHVHNQSLHGTSSSRDILLDRVCDEHPRRKLQPGQQHRIHFGGDDTAGVSYACTNVRSALDNPYALDMLSWIAKMEFQSVEIANWIANAKNCGWSGVVAGGDDAASLVEIEASTKDQISMSIDDNIVDDDEVQSVHVVNSDDKVHQWTCITPQQIREGSENSYEGHDARENESYYPEMRRISAQDADYIRSTVASEAYYEFIRSPNPRFFDYVKEQLFWFATTFLCLGLLYICDIPFLLI</sequence>
<feature type="compositionally biased region" description="Basic and acidic residues" evidence="1">
    <location>
        <begin position="35"/>
        <end position="44"/>
    </location>
</feature>
<keyword evidence="2" id="KW-0812">Transmembrane</keyword>
<feature type="transmembrane region" description="Helical" evidence="2">
    <location>
        <begin position="323"/>
        <end position="345"/>
    </location>
</feature>
<proteinExistence type="predicted"/>
<reference evidence="3 4" key="1">
    <citation type="submission" date="2024-10" db="EMBL/GenBank/DDBJ databases">
        <title>Updated reference genomes for cyclostephanoid diatoms.</title>
        <authorList>
            <person name="Roberts W.R."/>
            <person name="Alverson A.J."/>
        </authorList>
    </citation>
    <scope>NUCLEOTIDE SEQUENCE [LARGE SCALE GENOMIC DNA]</scope>
    <source>
        <strain evidence="3 4">AJA232-27</strain>
    </source>
</reference>
<keyword evidence="2" id="KW-1133">Transmembrane helix</keyword>
<organism evidence="3 4">
    <name type="scientific">Discostella pseudostelligera</name>
    <dbReference type="NCBI Taxonomy" id="259834"/>
    <lineage>
        <taxon>Eukaryota</taxon>
        <taxon>Sar</taxon>
        <taxon>Stramenopiles</taxon>
        <taxon>Ochrophyta</taxon>
        <taxon>Bacillariophyta</taxon>
        <taxon>Coscinodiscophyceae</taxon>
        <taxon>Thalassiosirophycidae</taxon>
        <taxon>Stephanodiscales</taxon>
        <taxon>Stephanodiscaceae</taxon>
        <taxon>Discostella</taxon>
    </lineage>
</organism>
<feature type="transmembrane region" description="Helical" evidence="2">
    <location>
        <begin position="691"/>
        <end position="713"/>
    </location>
</feature>
<feature type="transmembrane region" description="Helical" evidence="2">
    <location>
        <begin position="276"/>
        <end position="303"/>
    </location>
</feature>
<comment type="caution">
    <text evidence="3">The sequence shown here is derived from an EMBL/GenBank/DDBJ whole genome shotgun (WGS) entry which is preliminary data.</text>
</comment>
<protein>
    <recommendedName>
        <fullName evidence="5">Autophagy-related protein 9</fullName>
    </recommendedName>
</protein>
<feature type="compositionally biased region" description="Acidic residues" evidence="1">
    <location>
        <begin position="135"/>
        <end position="151"/>
    </location>
</feature>
<keyword evidence="4" id="KW-1185">Reference proteome</keyword>
<evidence type="ECO:0000313" key="3">
    <source>
        <dbReference type="EMBL" id="KAL3766998.1"/>
    </source>
</evidence>